<proteinExistence type="predicted"/>
<dbReference type="GO" id="GO:0016798">
    <property type="term" value="F:hydrolase activity, acting on glycosyl bonds"/>
    <property type="evidence" value="ECO:0007669"/>
    <property type="project" value="InterPro"/>
</dbReference>
<dbReference type="InterPro" id="IPR003305">
    <property type="entry name" value="CenC_carb-bd"/>
</dbReference>
<evidence type="ECO:0000259" key="2">
    <source>
        <dbReference type="Pfam" id="PF02018"/>
    </source>
</evidence>
<dbReference type="SUPFAM" id="SSF49785">
    <property type="entry name" value="Galactose-binding domain-like"/>
    <property type="match status" value="1"/>
</dbReference>
<dbReference type="Pfam" id="PF02018">
    <property type="entry name" value="CBM_4_9"/>
    <property type="match status" value="1"/>
</dbReference>
<gene>
    <name evidence="3" type="ORF">LCGC14_0814150</name>
</gene>
<organism evidence="3">
    <name type="scientific">marine sediment metagenome</name>
    <dbReference type="NCBI Taxonomy" id="412755"/>
    <lineage>
        <taxon>unclassified sequences</taxon>
        <taxon>metagenomes</taxon>
        <taxon>ecological metagenomes</taxon>
    </lineage>
</organism>
<dbReference type="EMBL" id="LAZR01002254">
    <property type="protein sequence ID" value="KKN32427.1"/>
    <property type="molecule type" value="Genomic_DNA"/>
</dbReference>
<sequence length="1018" mass="106122">ANDTLLVADSAQATGLKWVSPATAIGHAILDGSLHTDTTSDIPDAGSLIVGTSGRLWDELVISAPSAGSRNVLGIDNGETTPSWRGNDLLVDADGDTKVQMEESADEDVIRFDAAGTELMTIGHDGAVDIFHTAVAPGEHGLELIVDAAGQGNIHALDIVLTTGAIGAGDDEEAILVNIDESAAGGGNVVALEVLATEGSADVHAVEAGVLVGPMLQFSGTFMDMDVALVKAVDRLTEFTTAGNNIVFFVADNDTITIGDAAQFFEMEFLLATVASKDVKPTFEYSKAGGLWEPFSPADGTNGMQNTGVVAWEADDVVSPAWVVHSGNYRIRITRTRGGSITSPIEDKVQIADVIVYEWDESGNLNINTLIVDGNVGIGTTTPQELLHVGAGIDGSDISATDLLVTRAGPSNLSVRDSTNDVETFLFASSVGGIMGTITDDPLDIRTNNISAIFIDAFQKVGIGEVAPDSKLEVNGTLHITGNSSFDGLLAVDIINERTAVAGVELEGAVIRDGLIWGQTLHPELGIGDQIELTLSGNEITDKTRALALEGDGRVFPDSSFGIWEPTTNLVTNGGIETNTTGFVVSGDAALSRITSQFKFGSASLEVVANGSTANEGVYHAFAASAGTEYTVSVWVRGTGGGTIHVALWDNVSGFQVGSTHTLTTEWTRLSVTATTGGGSTTFRLYIKTNTAQGITWQADGFQSEAPANATPYVETDGGTVSRGIDRVQAPAPDAELGETQGWVAVRCRPSRSSANPSDAPANNRLFEWGSFASDWIGVYWASNGRWTIGRHIAGGGTLGVLDTFSAEDEITIIATWTATDIALSVKGAAFSSTGNTDIPTIPDSTFDIGSDGTASNPFNGDVLWLAVGKGTLTDADARLINACGNTAPNRSVLPTVSQPTFLWDANTGAAGPDILLQDPDVFYVDYLNAKLGFFGVTAIVQPGAYTQTYATADKTHANPTATAVGDLVATNGGWGYSSEANADKVHDAIDKLVADVADVKQVINAVIDDLQALGLAQ</sequence>
<evidence type="ECO:0000313" key="3">
    <source>
        <dbReference type="EMBL" id="KKN32427.1"/>
    </source>
</evidence>
<keyword evidence="1" id="KW-0378">Hydrolase</keyword>
<feature type="non-terminal residue" evidence="3">
    <location>
        <position position="1"/>
    </location>
</feature>
<dbReference type="InterPro" id="IPR008979">
    <property type="entry name" value="Galactose-bd-like_sf"/>
</dbReference>
<comment type="caution">
    <text evidence="3">The sequence shown here is derived from an EMBL/GenBank/DDBJ whole genome shotgun (WGS) entry which is preliminary data.</text>
</comment>
<name>A0A0F9Q634_9ZZZZ</name>
<feature type="domain" description="CBM-cenC" evidence="2">
    <location>
        <begin position="569"/>
        <end position="690"/>
    </location>
</feature>
<dbReference type="Gene3D" id="2.60.120.260">
    <property type="entry name" value="Galactose-binding domain-like"/>
    <property type="match status" value="1"/>
</dbReference>
<accession>A0A0F9Q634</accession>
<protein>
    <recommendedName>
        <fullName evidence="2">CBM-cenC domain-containing protein</fullName>
    </recommendedName>
</protein>
<dbReference type="AlphaFoldDB" id="A0A0F9Q634"/>
<evidence type="ECO:0000256" key="1">
    <source>
        <dbReference type="ARBA" id="ARBA00022801"/>
    </source>
</evidence>
<reference evidence="3" key="1">
    <citation type="journal article" date="2015" name="Nature">
        <title>Complex archaea that bridge the gap between prokaryotes and eukaryotes.</title>
        <authorList>
            <person name="Spang A."/>
            <person name="Saw J.H."/>
            <person name="Jorgensen S.L."/>
            <person name="Zaremba-Niedzwiedzka K."/>
            <person name="Martijn J."/>
            <person name="Lind A.E."/>
            <person name="van Eijk R."/>
            <person name="Schleper C."/>
            <person name="Guy L."/>
            <person name="Ettema T.J."/>
        </authorList>
    </citation>
    <scope>NUCLEOTIDE SEQUENCE</scope>
</reference>